<evidence type="ECO:0000313" key="1">
    <source>
        <dbReference type="EMBL" id="SCC25424.1"/>
    </source>
</evidence>
<dbReference type="STRING" id="1335309.GA0116948_10531"/>
<name>A0A1C4D1T8_9BACT</name>
<dbReference type="Gene3D" id="3.50.50.60">
    <property type="entry name" value="FAD/NAD(P)-binding domain"/>
    <property type="match status" value="1"/>
</dbReference>
<dbReference type="RefSeq" id="WP_089711233.1">
    <property type="nucleotide sequence ID" value="NZ_FMAR01000005.1"/>
</dbReference>
<dbReference type="EMBL" id="FMAR01000005">
    <property type="protein sequence ID" value="SCC25424.1"/>
    <property type="molecule type" value="Genomic_DNA"/>
</dbReference>
<dbReference type="InterPro" id="IPR036188">
    <property type="entry name" value="FAD/NAD-bd_sf"/>
</dbReference>
<keyword evidence="2" id="KW-1185">Reference proteome</keyword>
<organism evidence="1 2">
    <name type="scientific">Chitinophaga costaii</name>
    <dbReference type="NCBI Taxonomy" id="1335309"/>
    <lineage>
        <taxon>Bacteria</taxon>
        <taxon>Pseudomonadati</taxon>
        <taxon>Bacteroidota</taxon>
        <taxon>Chitinophagia</taxon>
        <taxon>Chitinophagales</taxon>
        <taxon>Chitinophagaceae</taxon>
        <taxon>Chitinophaga</taxon>
    </lineage>
</organism>
<reference evidence="1 2" key="1">
    <citation type="submission" date="2016-08" db="EMBL/GenBank/DDBJ databases">
        <authorList>
            <person name="Seilhamer J.J."/>
        </authorList>
    </citation>
    <scope>NUCLEOTIDE SEQUENCE [LARGE SCALE GENOMIC DNA]</scope>
    <source>
        <strain evidence="1 2">A37T2</strain>
    </source>
</reference>
<proteinExistence type="predicted"/>
<accession>A0A1C4D1T8</accession>
<dbReference type="Pfam" id="PF13450">
    <property type="entry name" value="NAD_binding_8"/>
    <property type="match status" value="1"/>
</dbReference>
<dbReference type="PANTHER" id="PTHR10668:SF105">
    <property type="entry name" value="DEHYDROGENASE-RELATED"/>
    <property type="match status" value="1"/>
</dbReference>
<dbReference type="AlphaFoldDB" id="A0A1C4D1T8"/>
<protein>
    <submittedName>
        <fullName evidence="1">Phytoene dehydrogenase-related protein</fullName>
    </submittedName>
</protein>
<dbReference type="PRINTS" id="PR00469">
    <property type="entry name" value="PNDRDTASEII"/>
</dbReference>
<dbReference type="OrthoDB" id="833207at2"/>
<dbReference type="PANTHER" id="PTHR10668">
    <property type="entry name" value="PHYTOENE DEHYDROGENASE"/>
    <property type="match status" value="1"/>
</dbReference>
<sequence>MAMEYDAVVVGSGPNGLAAAIALQQANLSVLVIEGHTTPGGGLRTAELVGPGYWSDVCSAIHPMAAGSPFLQTLPLQQFGLEYIHPPVLAAHPQDDGSAAVLLRDLDATVAALGADGAAYRSLLQPVVKCWPAIAPDILGPLPLPKHPLDMAAFGFKALQSATSIAHRFKTEAAKGLWAGMAAHSFLPLQTATTAAVGLVLMANGHLGGWPLAKGGSQGIAKAMLAYFQSLGGKVETGRFIHSLEELPKAKAVLFDIAPRQLLDMAGVSLPAFYRWQLKKYRYGPGVFKVDWALGGPVPFTAQQCKAAGTVHLGGTLAEIARSESDVNAGKLNDNPFVLLAQQSLFDATRAPAGKQVLWGYCHVPAGSTADRTAIIEKQIERYAPGFRDLIIDKHTYNTQELEAYNPNYIGGDINGGILDIWQLFTRPALRASPYRTGVKGLYLCSASTPPGGGVHGMCGFHAARRALKDIWHITLPVPRKQG</sequence>
<gene>
    <name evidence="1" type="ORF">GA0116948_10531</name>
</gene>
<dbReference type="SUPFAM" id="SSF51905">
    <property type="entry name" value="FAD/NAD(P)-binding domain"/>
    <property type="match status" value="1"/>
</dbReference>
<dbReference type="Proteomes" id="UP000242818">
    <property type="component" value="Unassembled WGS sequence"/>
</dbReference>
<evidence type="ECO:0000313" key="2">
    <source>
        <dbReference type="Proteomes" id="UP000242818"/>
    </source>
</evidence>